<sequence length="184" mass="19988">MSPAREPHCIPASQRSYDRNDSRGHDRPPVGHHSRHGHRRTRPPVRRGPDHRGARGGPGHRQRPAARGAGRALRRGRRGRCAALAVRLGLPHPDTPQDRAAHGHRGRGAATLRPGRGAGLRGRRGGRLPGRAAVAGDGGHRLRAGRRLPERGLRLLPRLRDVPGPTAYGRLTGRRARDADRAQG</sequence>
<gene>
    <name evidence="2" type="ORF">SCOCK_170072</name>
</gene>
<organism evidence="2 3">
    <name type="scientific">Actinacidiphila cocklensis</name>
    <dbReference type="NCBI Taxonomy" id="887465"/>
    <lineage>
        <taxon>Bacteria</taxon>
        <taxon>Bacillati</taxon>
        <taxon>Actinomycetota</taxon>
        <taxon>Actinomycetes</taxon>
        <taxon>Kitasatosporales</taxon>
        <taxon>Streptomycetaceae</taxon>
        <taxon>Actinacidiphila</taxon>
    </lineage>
</organism>
<evidence type="ECO:0000256" key="1">
    <source>
        <dbReference type="SAM" id="MobiDB-lite"/>
    </source>
</evidence>
<evidence type="ECO:0000313" key="3">
    <source>
        <dbReference type="Proteomes" id="UP001152519"/>
    </source>
</evidence>
<name>A0A9W4DLS2_9ACTN</name>
<dbReference type="EMBL" id="CAJSLV010000045">
    <property type="protein sequence ID" value="CAG6392514.1"/>
    <property type="molecule type" value="Genomic_DNA"/>
</dbReference>
<comment type="caution">
    <text evidence="2">The sequence shown here is derived from an EMBL/GenBank/DDBJ whole genome shotgun (WGS) entry which is preliminary data.</text>
</comment>
<feature type="compositionally biased region" description="Basic residues" evidence="1">
    <location>
        <begin position="30"/>
        <end position="45"/>
    </location>
</feature>
<feature type="region of interest" description="Disordered" evidence="1">
    <location>
        <begin position="1"/>
        <end position="184"/>
    </location>
</feature>
<protein>
    <submittedName>
        <fullName evidence="2">Uncharacterized protein</fullName>
    </submittedName>
</protein>
<keyword evidence="3" id="KW-1185">Reference proteome</keyword>
<feature type="compositionally biased region" description="Basic and acidic residues" evidence="1">
    <location>
        <begin position="175"/>
        <end position="184"/>
    </location>
</feature>
<dbReference type="AlphaFoldDB" id="A0A9W4DLS2"/>
<feature type="compositionally biased region" description="Basic and acidic residues" evidence="1">
    <location>
        <begin position="147"/>
        <end position="161"/>
    </location>
</feature>
<proteinExistence type="predicted"/>
<evidence type="ECO:0000313" key="2">
    <source>
        <dbReference type="EMBL" id="CAG6392514.1"/>
    </source>
</evidence>
<feature type="compositionally biased region" description="Basic and acidic residues" evidence="1">
    <location>
        <begin position="16"/>
        <end position="29"/>
    </location>
</feature>
<dbReference type="Proteomes" id="UP001152519">
    <property type="component" value="Unassembled WGS sequence"/>
</dbReference>
<accession>A0A9W4DLS2</accession>
<reference evidence="2" key="1">
    <citation type="submission" date="2021-05" db="EMBL/GenBank/DDBJ databases">
        <authorList>
            <person name="Arsene-Ploetze F."/>
        </authorList>
    </citation>
    <scope>NUCLEOTIDE SEQUENCE</scope>
    <source>
        <strain evidence="2">DSM 42138</strain>
    </source>
</reference>